<dbReference type="GO" id="GO:0020002">
    <property type="term" value="C:host cell plasma membrane"/>
    <property type="evidence" value="ECO:0007669"/>
    <property type="project" value="UniProtKB-SubCell"/>
</dbReference>
<dbReference type="EMBL" id="AF188115">
    <property type="protein sequence ID" value="AAF07326.1"/>
    <property type="molecule type" value="Genomic_DNA"/>
</dbReference>
<evidence type="ECO:0000256" key="13">
    <source>
        <dbReference type="RuleBase" id="RU003341"/>
    </source>
</evidence>
<dbReference type="GO" id="GO:0044423">
    <property type="term" value="C:virion component"/>
    <property type="evidence" value="ECO:0007669"/>
    <property type="project" value="UniProtKB-KW"/>
</dbReference>
<keyword evidence="9" id="KW-0946">Virion</keyword>
<comment type="similarity">
    <text evidence="3 13">Belongs to the primate lentivirus group Vif protein family.</text>
</comment>
<evidence type="ECO:0000256" key="9">
    <source>
        <dbReference type="ARBA" id="ARBA00022844"/>
    </source>
</evidence>
<organism evidence="14 15">
    <name type="scientific">Simian immunodeficiency virus</name>
    <name type="common">SIV</name>
    <dbReference type="NCBI Taxonomy" id="11723"/>
    <lineage>
        <taxon>Viruses</taxon>
        <taxon>Riboviria</taxon>
        <taxon>Pararnavirae</taxon>
        <taxon>Artverviricota</taxon>
        <taxon>Revtraviricetes</taxon>
        <taxon>Ortervirales</taxon>
        <taxon>Retroviridae</taxon>
        <taxon>Orthoretrovirinae</taxon>
        <taxon>Lentivirus</taxon>
        <taxon>Lentivirus simimdef</taxon>
    </lineage>
</organism>
<keyword evidence="8" id="KW-0832">Ubl conjugation</keyword>
<gene>
    <name evidence="14" type="primary">Vif</name>
</gene>
<dbReference type="GO" id="GO:0030430">
    <property type="term" value="C:host cell cytoplasm"/>
    <property type="evidence" value="ECO:0007669"/>
    <property type="project" value="UniProtKB-SubCell"/>
</dbReference>
<organismHost>
    <name type="scientific">Pan troglodytes</name>
    <name type="common">Chimpanzee</name>
    <dbReference type="NCBI Taxonomy" id="9598"/>
</organismHost>
<dbReference type="Pfam" id="PF00559">
    <property type="entry name" value="Vif"/>
    <property type="match status" value="1"/>
</dbReference>
<evidence type="ECO:0000313" key="14">
    <source>
        <dbReference type="EMBL" id="AAF07326.1"/>
    </source>
</evidence>
<keyword evidence="4" id="KW-1032">Host cell membrane</keyword>
<keyword evidence="12" id="KW-1035">Host cytoplasm</keyword>
<evidence type="ECO:0000256" key="4">
    <source>
        <dbReference type="ARBA" id="ARBA00022511"/>
    </source>
</evidence>
<organismHost>
    <name type="scientific">Cercopithecidae</name>
    <name type="common">Old World monkeys</name>
    <dbReference type="NCBI Taxonomy" id="9527"/>
</organismHost>
<dbReference type="PRINTS" id="PR00349">
    <property type="entry name" value="VIRIONINFFCT"/>
</dbReference>
<sequence length="227" mass="26053">MERDQRIVRVAWITTRNLIEKFLDIRRAHKETQVDWVSLHGTGVGWEFYTYNKIVIPLEIGTLVVRCYAHLAAGRGWISQWAVSIEWIYGNYQTEIDPILADQMIHCKYFNCFSTRDIRKALWGEKIMAICAMPTGHKGCVLSLQFLCLRQLQHVQSKAAKESRKTSRGLWTTKRAMGSMVSRHHGGNKGGGQTPFPRSHFGPSLGILCQQYRVRGGSLHEIHYHSK</sequence>
<evidence type="ECO:0000256" key="6">
    <source>
        <dbReference type="ARBA" id="ARBA00022581"/>
    </source>
</evidence>
<dbReference type="Proteomes" id="UP000259096">
    <property type="component" value="Segment"/>
</dbReference>
<evidence type="ECO:0000256" key="11">
    <source>
        <dbReference type="ARBA" id="ARBA00023136"/>
    </source>
</evidence>
<evidence type="ECO:0000256" key="7">
    <source>
        <dbReference type="ARBA" id="ARBA00022786"/>
    </source>
</evidence>
<evidence type="ECO:0000256" key="8">
    <source>
        <dbReference type="ARBA" id="ARBA00022843"/>
    </source>
</evidence>
<dbReference type="GO" id="GO:0019058">
    <property type="term" value="P:viral life cycle"/>
    <property type="evidence" value="ECO:0007669"/>
    <property type="project" value="InterPro"/>
</dbReference>
<comment type="subcellular location">
    <subcellularLocation>
        <location evidence="2 13">Host cell membrane</location>
        <topology evidence="2 13">Peripheral membrane protein</topology>
        <orientation evidence="2 13">Cytoplasmic side</orientation>
    </subcellularLocation>
    <subcellularLocation>
        <location evidence="13">Host cytoplasm</location>
    </subcellularLocation>
    <subcellularLocation>
        <location evidence="1 13">Virion</location>
    </subcellularLocation>
    <text evidence="13">In the cytoplasm, seems to colocalize with intermediate filament vimentin. A fraction is associated with the cytoplasmic side of cellular membranes, presumably via the interaction with Pr55Gag precursor.</text>
</comment>
<keyword evidence="10" id="KW-1043">Host membrane</keyword>
<evidence type="ECO:0000256" key="10">
    <source>
        <dbReference type="ARBA" id="ARBA00022870"/>
    </source>
</evidence>
<reference evidence="14 15" key="1">
    <citation type="journal article" date="2000" name="J. Virol.">
        <title>Patterns of genomic sequence diversity among their simian immunodeficiency viruses suggest that L'Hoest monkeys (Cercopithecus lhoesti) are a natural lentivirus reservoir.</title>
        <authorList>
            <person name="Beer B.E."/>
            <person name="Bailes E."/>
            <person name="DaPolito G."/>
            <person name="Campbell B.J."/>
            <person name="Goeken R.M."/>
            <person name="Axthelm M.K."/>
            <person name="Markham P.D."/>
            <person name="Bernard J."/>
            <person name="Zagury D."/>
            <person name="Franchini G."/>
            <person name="Sharp P.M."/>
            <person name="Hirsch V.M."/>
        </authorList>
    </citation>
    <scope>NUCLEOTIDE SEQUENCE [LARGE SCALE GENOMIC DNA]</scope>
    <source>
        <strain evidence="14 15">SIVlhoest485</strain>
    </source>
</reference>
<dbReference type="InterPro" id="IPR000475">
    <property type="entry name" value="Vif"/>
</dbReference>
<evidence type="ECO:0000256" key="2">
    <source>
        <dbReference type="ARBA" id="ARBA00004501"/>
    </source>
</evidence>
<name>Q9Q093_SIV</name>
<evidence type="ECO:0000313" key="15">
    <source>
        <dbReference type="Proteomes" id="UP000259096"/>
    </source>
</evidence>
<accession>Q9Q093</accession>
<keyword evidence="7" id="KW-0833">Ubl conjugation pathway</keyword>
<keyword evidence="11" id="KW-0472">Membrane</keyword>
<evidence type="ECO:0000256" key="1">
    <source>
        <dbReference type="ARBA" id="ARBA00004328"/>
    </source>
</evidence>
<evidence type="ECO:0000256" key="3">
    <source>
        <dbReference type="ARBA" id="ARBA00006372"/>
    </source>
</evidence>
<proteinExistence type="inferred from homology"/>
<protein>
    <recommendedName>
        <fullName evidence="13">Virion infectivity factor</fullName>
    </recommendedName>
</protein>
<evidence type="ECO:0000256" key="12">
    <source>
        <dbReference type="ARBA" id="ARBA00023200"/>
    </source>
</evidence>
<keyword evidence="6" id="KW-0945">Host-virus interaction</keyword>
<evidence type="ECO:0000256" key="5">
    <source>
        <dbReference type="ARBA" id="ARBA00022553"/>
    </source>
</evidence>
<keyword evidence="5" id="KW-0597">Phosphoprotein</keyword>